<dbReference type="InterPro" id="IPR051209">
    <property type="entry name" value="FAD-bind_Monooxygenase_sf"/>
</dbReference>
<keyword evidence="3" id="KW-0274">FAD</keyword>
<comment type="similarity">
    <text evidence="1">Belongs to the FAD-binding monooxygenase family.</text>
</comment>
<sequence>MPEAIRRVKGYGEGAYTYYPVVVVGAGESGIAMAVRLKTELGFDQFRLFDRQAGIGGTWWINRYPGVACDVPAVFYSFSFAPNPNWTKFFPDGPEIVHYLHDVCEKYQITDKIELNTDVSSCRWLEDEQLWEVELRHLVHGMGDLSAKDRQRVQDEQGAGAVVSSTETIRAKMLISGVGGLVEPAGVPRGIPGFETFQGPVFHSARWDYSVDMTDKNVLVVGTGCSAAQFVPSLTKAPYNAKSVTQLMRSPPWVCPRIVPPGGNEWWEANSRTLITRVPGFGKLVRWVVAGIAESAFIMFGSGKIATWSRKASEKELLRHMKKTVPAKYHDMLTPDYGVGCKRRVFDATWFPGLNDSKIELTTQPLTRVQEDGVVIGPGSLYAGPGKSEEELKALGPERKIDADIIVLANGFEAYNWFHPLEIIGRDGKTLYDVWDERGGPQAYLGAAMDGFPNMFFLFGPNTATGHSSVILASENMVNFSLKFMEPVLKGDVQTVEVKKEAEIAYTADIQDKLKDTIWMKGGCSSWYHKDGWNSTVLPYSQVWFLFRCMFPRYGDFHFNYTSKGLWKLRLSRATKLLLLTLACVGTYRARQVGLKLADLKGFLRVGFGFALDYGIQALSNAKSVVSGA</sequence>
<dbReference type="GO" id="GO:0050660">
    <property type="term" value="F:flavin adenine dinucleotide binding"/>
    <property type="evidence" value="ECO:0007669"/>
    <property type="project" value="InterPro"/>
</dbReference>
<evidence type="ECO:0000256" key="4">
    <source>
        <dbReference type="ARBA" id="ARBA00023002"/>
    </source>
</evidence>
<proteinExistence type="inferred from homology"/>
<dbReference type="EMBL" id="ML975153">
    <property type="protein sequence ID" value="KAF1814221.1"/>
    <property type="molecule type" value="Genomic_DNA"/>
</dbReference>
<keyword evidence="4" id="KW-0560">Oxidoreductase</keyword>
<gene>
    <name evidence="5 7" type="ORF">P152DRAFT_472000</name>
</gene>
<reference evidence="7" key="2">
    <citation type="submission" date="2020-04" db="EMBL/GenBank/DDBJ databases">
        <authorList>
            <consortium name="NCBI Genome Project"/>
        </authorList>
    </citation>
    <scope>NUCLEOTIDE SEQUENCE</scope>
    <source>
        <strain evidence="7">CBS 781.70</strain>
    </source>
</reference>
<accession>A0A6G1G8H4</accession>
<dbReference type="InterPro" id="IPR036188">
    <property type="entry name" value="FAD/NAD-bd_sf"/>
</dbReference>
<dbReference type="GO" id="GO:0050661">
    <property type="term" value="F:NADP binding"/>
    <property type="evidence" value="ECO:0007669"/>
    <property type="project" value="InterPro"/>
</dbReference>
<dbReference type="PANTHER" id="PTHR42877">
    <property type="entry name" value="L-ORNITHINE N(5)-MONOOXYGENASE-RELATED"/>
    <property type="match status" value="1"/>
</dbReference>
<name>A0A6G1G8H4_9PEZI</name>
<dbReference type="Pfam" id="PF13450">
    <property type="entry name" value="NAD_binding_8"/>
    <property type="match status" value="1"/>
</dbReference>
<dbReference type="RefSeq" id="XP_033535852.1">
    <property type="nucleotide sequence ID" value="XM_033681122.1"/>
</dbReference>
<keyword evidence="6" id="KW-1185">Reference proteome</keyword>
<dbReference type="SUPFAM" id="SSF51905">
    <property type="entry name" value="FAD/NAD(P)-binding domain"/>
    <property type="match status" value="2"/>
</dbReference>
<keyword evidence="2" id="KW-0285">Flavoprotein</keyword>
<evidence type="ECO:0000256" key="1">
    <source>
        <dbReference type="ARBA" id="ARBA00010139"/>
    </source>
</evidence>
<organism evidence="5">
    <name type="scientific">Eremomyces bilateralis CBS 781.70</name>
    <dbReference type="NCBI Taxonomy" id="1392243"/>
    <lineage>
        <taxon>Eukaryota</taxon>
        <taxon>Fungi</taxon>
        <taxon>Dikarya</taxon>
        <taxon>Ascomycota</taxon>
        <taxon>Pezizomycotina</taxon>
        <taxon>Dothideomycetes</taxon>
        <taxon>Dothideomycetes incertae sedis</taxon>
        <taxon>Eremomycetales</taxon>
        <taxon>Eremomycetaceae</taxon>
        <taxon>Eremomyces</taxon>
    </lineage>
</organism>
<evidence type="ECO:0000313" key="5">
    <source>
        <dbReference type="EMBL" id="KAF1814221.1"/>
    </source>
</evidence>
<dbReference type="PANTHER" id="PTHR42877:SF10">
    <property type="entry name" value="L-ORNITHINE N(5)-OXYGENASE"/>
    <property type="match status" value="1"/>
</dbReference>
<reference evidence="5 7" key="1">
    <citation type="submission" date="2020-01" db="EMBL/GenBank/DDBJ databases">
        <authorList>
            <consortium name="DOE Joint Genome Institute"/>
            <person name="Haridas S."/>
            <person name="Albert R."/>
            <person name="Binder M."/>
            <person name="Bloem J."/>
            <person name="Labutti K."/>
            <person name="Salamov A."/>
            <person name="Andreopoulos B."/>
            <person name="Baker S.E."/>
            <person name="Barry K."/>
            <person name="Bills G."/>
            <person name="Bluhm B.H."/>
            <person name="Cannon C."/>
            <person name="Castanera R."/>
            <person name="Culley D.E."/>
            <person name="Daum C."/>
            <person name="Ezra D."/>
            <person name="Gonzalez J.B."/>
            <person name="Henrissat B."/>
            <person name="Kuo A."/>
            <person name="Liang C."/>
            <person name="Lipzen A."/>
            <person name="Lutzoni F."/>
            <person name="Magnuson J."/>
            <person name="Mondo S."/>
            <person name="Nolan M."/>
            <person name="Ohm R."/>
            <person name="Pangilinan J."/>
            <person name="Park H.-J."/>
            <person name="Ramirez L."/>
            <person name="Alfaro M."/>
            <person name="Sun H."/>
            <person name="Tritt A."/>
            <person name="Yoshinaga Y."/>
            <person name="Zwiers L.-H."/>
            <person name="Turgeon B.G."/>
            <person name="Goodwin S.B."/>
            <person name="Spatafora J.W."/>
            <person name="Crous P.W."/>
            <person name="Grigoriev I.V."/>
        </authorList>
    </citation>
    <scope>NUCLEOTIDE SEQUENCE</scope>
    <source>
        <strain evidence="5 7">CBS 781.70</strain>
    </source>
</reference>
<dbReference type="GO" id="GO:0004499">
    <property type="term" value="F:N,N-dimethylaniline monooxygenase activity"/>
    <property type="evidence" value="ECO:0007669"/>
    <property type="project" value="InterPro"/>
</dbReference>
<dbReference type="AlphaFoldDB" id="A0A6G1G8H4"/>
<evidence type="ECO:0000313" key="7">
    <source>
        <dbReference type="RefSeq" id="XP_033535852.1"/>
    </source>
</evidence>
<protein>
    <submittedName>
        <fullName evidence="5 7">FAD/NAD(P)-binding domain-containing protein</fullName>
    </submittedName>
</protein>
<dbReference type="GeneID" id="54421692"/>
<dbReference type="InterPro" id="IPR020946">
    <property type="entry name" value="Flavin_mOase-like"/>
</dbReference>
<evidence type="ECO:0000256" key="3">
    <source>
        <dbReference type="ARBA" id="ARBA00022827"/>
    </source>
</evidence>
<evidence type="ECO:0000313" key="6">
    <source>
        <dbReference type="Proteomes" id="UP000504638"/>
    </source>
</evidence>
<dbReference type="Pfam" id="PF00743">
    <property type="entry name" value="FMO-like"/>
    <property type="match status" value="1"/>
</dbReference>
<dbReference type="OrthoDB" id="3971593at2759"/>
<evidence type="ECO:0000256" key="2">
    <source>
        <dbReference type="ARBA" id="ARBA00022630"/>
    </source>
</evidence>
<dbReference type="Proteomes" id="UP000504638">
    <property type="component" value="Unplaced"/>
</dbReference>
<dbReference type="Gene3D" id="3.50.50.60">
    <property type="entry name" value="FAD/NAD(P)-binding domain"/>
    <property type="match status" value="3"/>
</dbReference>
<reference evidence="7" key="3">
    <citation type="submission" date="2025-04" db="UniProtKB">
        <authorList>
            <consortium name="RefSeq"/>
        </authorList>
    </citation>
    <scope>IDENTIFICATION</scope>
    <source>
        <strain evidence="7">CBS 781.70</strain>
    </source>
</reference>